<dbReference type="InterPro" id="IPR011250">
    <property type="entry name" value="OMP/PagP_B-barrel"/>
</dbReference>
<keyword evidence="9" id="KW-0998">Cell outer membrane</keyword>
<evidence type="ECO:0000256" key="11">
    <source>
        <dbReference type="SAM" id="SignalP"/>
    </source>
</evidence>
<dbReference type="PANTHER" id="PTHR30329:SF21">
    <property type="entry name" value="LIPOPROTEIN YIAD-RELATED"/>
    <property type="match status" value="1"/>
</dbReference>
<dbReference type="InterPro" id="IPR036737">
    <property type="entry name" value="OmpA-like_sf"/>
</dbReference>
<proteinExistence type="predicted"/>
<dbReference type="InterPro" id="IPR006690">
    <property type="entry name" value="OMPA-like_CS"/>
</dbReference>
<dbReference type="CDD" id="cd07185">
    <property type="entry name" value="OmpA_C-like"/>
    <property type="match status" value="1"/>
</dbReference>
<organism evidence="13 14">
    <name type="scientific">Undibacterium seohonense</name>
    <dbReference type="NCBI Taxonomy" id="1344950"/>
    <lineage>
        <taxon>Bacteria</taxon>
        <taxon>Pseudomonadati</taxon>
        <taxon>Pseudomonadota</taxon>
        <taxon>Betaproteobacteria</taxon>
        <taxon>Burkholderiales</taxon>
        <taxon>Oxalobacteraceae</taxon>
        <taxon>Undibacterium</taxon>
    </lineage>
</organism>
<protein>
    <submittedName>
        <fullName evidence="13">OmpA family protein</fullName>
    </submittedName>
</protein>
<reference evidence="13 14" key="1">
    <citation type="submission" date="2020-08" db="EMBL/GenBank/DDBJ databases">
        <title>Novel species isolated from subtropical streams in China.</title>
        <authorList>
            <person name="Lu H."/>
        </authorList>
    </citation>
    <scope>NUCLEOTIDE SEQUENCE [LARGE SCALE GENOMIC DNA]</scope>
    <source>
        <strain evidence="13 14">KACC 16656</strain>
    </source>
</reference>
<dbReference type="Proteomes" id="UP000648257">
    <property type="component" value="Unassembled WGS sequence"/>
</dbReference>
<dbReference type="InterPro" id="IPR027385">
    <property type="entry name" value="Beta-barrel_OMP"/>
</dbReference>
<dbReference type="PROSITE" id="PS51123">
    <property type="entry name" value="OMPA_2"/>
    <property type="match status" value="1"/>
</dbReference>
<dbReference type="PANTHER" id="PTHR30329">
    <property type="entry name" value="STATOR ELEMENT OF FLAGELLAR MOTOR COMPLEX"/>
    <property type="match status" value="1"/>
</dbReference>
<keyword evidence="4" id="KW-0812">Transmembrane</keyword>
<sequence length="345" mass="37482">MKKIAFAIALIGTSCSTAALAQNLDLNPSWYVAPSVNYTNSDNRFGVTKDGQGLGLRFGKALDQDWDLQLGGSTARTKQSGNTYRQNMLSVDGLYMLTRDTIRPFLLVSGGAQADKLSKTNLNKSTTSPFIGAGVGVQANLTEQLALQADIRRNRAFMGNNDFGFNRSYTTYFSVGLNYLFDKVAKPAPVVKAEPTPAPVVQSEPAPVTPPPPPAPVPKFEKYTLSSTELFAFDSAVLATTQPKLDEIAKALKESPSVSNVVISGFTDRLGSDKYNLTLSEKRANAVRDYLVNSGVAATRLNAVGKGEANPVVTCTNKKRTDLIKCLEPNRRVEIEQMTFERRVN</sequence>
<comment type="subcellular location">
    <subcellularLocation>
        <location evidence="1">Cell outer membrane</location>
        <topology evidence="1">Multi-pass membrane protein</topology>
    </subcellularLocation>
</comment>
<evidence type="ECO:0000256" key="5">
    <source>
        <dbReference type="ARBA" id="ARBA00022729"/>
    </source>
</evidence>
<keyword evidence="6" id="KW-0406">Ion transport</keyword>
<evidence type="ECO:0000256" key="1">
    <source>
        <dbReference type="ARBA" id="ARBA00004571"/>
    </source>
</evidence>
<dbReference type="SUPFAM" id="SSF103088">
    <property type="entry name" value="OmpA-like"/>
    <property type="match status" value="1"/>
</dbReference>
<feature type="signal peptide" evidence="11">
    <location>
        <begin position="1"/>
        <end position="21"/>
    </location>
</feature>
<dbReference type="InterPro" id="IPR050330">
    <property type="entry name" value="Bact_OuterMem_StrucFunc"/>
</dbReference>
<feature type="domain" description="OmpA-like" evidence="12">
    <location>
        <begin position="218"/>
        <end position="341"/>
    </location>
</feature>
<evidence type="ECO:0000256" key="3">
    <source>
        <dbReference type="ARBA" id="ARBA00022452"/>
    </source>
</evidence>
<evidence type="ECO:0000259" key="12">
    <source>
        <dbReference type="PROSITE" id="PS51123"/>
    </source>
</evidence>
<evidence type="ECO:0000313" key="14">
    <source>
        <dbReference type="Proteomes" id="UP000648257"/>
    </source>
</evidence>
<dbReference type="EMBL" id="JACOFW010000024">
    <property type="protein sequence ID" value="MBC3809079.1"/>
    <property type="molecule type" value="Genomic_DNA"/>
</dbReference>
<keyword evidence="5 11" id="KW-0732">Signal</keyword>
<dbReference type="PROSITE" id="PS51257">
    <property type="entry name" value="PROKAR_LIPOPROTEIN"/>
    <property type="match status" value="1"/>
</dbReference>
<comment type="caution">
    <text evidence="13">The sequence shown here is derived from an EMBL/GenBank/DDBJ whole genome shotgun (WGS) entry which is preliminary data.</text>
</comment>
<evidence type="ECO:0000256" key="8">
    <source>
        <dbReference type="ARBA" id="ARBA00023136"/>
    </source>
</evidence>
<keyword evidence="8 10" id="KW-0472">Membrane</keyword>
<evidence type="ECO:0000256" key="4">
    <source>
        <dbReference type="ARBA" id="ARBA00022692"/>
    </source>
</evidence>
<evidence type="ECO:0000256" key="2">
    <source>
        <dbReference type="ARBA" id="ARBA00022448"/>
    </source>
</evidence>
<keyword evidence="3" id="KW-1134">Transmembrane beta strand</keyword>
<keyword evidence="2" id="KW-0813">Transport</keyword>
<dbReference type="Pfam" id="PF13505">
    <property type="entry name" value="OMP_b-brl"/>
    <property type="match status" value="1"/>
</dbReference>
<dbReference type="PROSITE" id="PS01068">
    <property type="entry name" value="OMPA_1"/>
    <property type="match status" value="1"/>
</dbReference>
<evidence type="ECO:0000313" key="13">
    <source>
        <dbReference type="EMBL" id="MBC3809079.1"/>
    </source>
</evidence>
<dbReference type="InterPro" id="IPR006664">
    <property type="entry name" value="OMP_bac"/>
</dbReference>
<gene>
    <name evidence="13" type="ORF">H8K52_17200</name>
</gene>
<name>A0ABR6X847_9BURK</name>
<keyword evidence="14" id="KW-1185">Reference proteome</keyword>
<accession>A0ABR6X847</accession>
<keyword evidence="7" id="KW-0626">Porin</keyword>
<evidence type="ECO:0000256" key="10">
    <source>
        <dbReference type="PROSITE-ProRule" id="PRU00473"/>
    </source>
</evidence>
<dbReference type="RefSeq" id="WP_186924142.1">
    <property type="nucleotide sequence ID" value="NZ_JACOFW010000024.1"/>
</dbReference>
<dbReference type="PRINTS" id="PR01021">
    <property type="entry name" value="OMPADOMAIN"/>
</dbReference>
<dbReference type="Gene3D" id="2.40.160.20">
    <property type="match status" value="1"/>
</dbReference>
<evidence type="ECO:0000256" key="7">
    <source>
        <dbReference type="ARBA" id="ARBA00023114"/>
    </source>
</evidence>
<dbReference type="Pfam" id="PF00691">
    <property type="entry name" value="OmpA"/>
    <property type="match status" value="1"/>
</dbReference>
<dbReference type="InterPro" id="IPR006665">
    <property type="entry name" value="OmpA-like"/>
</dbReference>
<evidence type="ECO:0000256" key="9">
    <source>
        <dbReference type="ARBA" id="ARBA00023237"/>
    </source>
</evidence>
<dbReference type="Gene3D" id="3.30.1330.60">
    <property type="entry name" value="OmpA-like domain"/>
    <property type="match status" value="1"/>
</dbReference>
<feature type="chain" id="PRO_5047012706" evidence="11">
    <location>
        <begin position="22"/>
        <end position="345"/>
    </location>
</feature>
<dbReference type="SUPFAM" id="SSF56925">
    <property type="entry name" value="OMPA-like"/>
    <property type="match status" value="1"/>
</dbReference>
<evidence type="ECO:0000256" key="6">
    <source>
        <dbReference type="ARBA" id="ARBA00023065"/>
    </source>
</evidence>